<proteinExistence type="predicted"/>
<dbReference type="EMBL" id="LGTO01000007">
    <property type="protein sequence ID" value="KNE20377.1"/>
    <property type="molecule type" value="Genomic_DNA"/>
</dbReference>
<organism evidence="1 2">
    <name type="scientific">Virgibacillus pantothenticus</name>
    <dbReference type="NCBI Taxonomy" id="1473"/>
    <lineage>
        <taxon>Bacteria</taxon>
        <taxon>Bacillati</taxon>
        <taxon>Bacillota</taxon>
        <taxon>Bacilli</taxon>
        <taxon>Bacillales</taxon>
        <taxon>Bacillaceae</taxon>
        <taxon>Virgibacillus</taxon>
    </lineage>
</organism>
<dbReference type="PATRIC" id="fig|1473.5.peg.2448"/>
<accession>A0A0L0QP67</accession>
<dbReference type="Proteomes" id="UP000036780">
    <property type="component" value="Unassembled WGS sequence"/>
</dbReference>
<reference evidence="2" key="1">
    <citation type="submission" date="2015-07" db="EMBL/GenBank/DDBJ databases">
        <title>Fjat-10053 dsm26.</title>
        <authorList>
            <person name="Liu B."/>
            <person name="Wang J."/>
            <person name="Zhu Y."/>
            <person name="Liu G."/>
            <person name="Chen Q."/>
            <person name="Chen Z."/>
            <person name="Lan J."/>
            <person name="Che J."/>
            <person name="Ge C."/>
            <person name="Shi H."/>
            <person name="Pan Z."/>
            <person name="Liu X."/>
        </authorList>
    </citation>
    <scope>NUCLEOTIDE SEQUENCE [LARGE SCALE GENOMIC DNA]</scope>
    <source>
        <strain evidence="2">DSM 26</strain>
    </source>
</reference>
<evidence type="ECO:0008006" key="3">
    <source>
        <dbReference type="Google" id="ProtNLM"/>
    </source>
</evidence>
<comment type="caution">
    <text evidence="1">The sequence shown here is derived from an EMBL/GenBank/DDBJ whole genome shotgun (WGS) entry which is preliminary data.</text>
</comment>
<sequence length="243" mass="27825">MTYTTYGKITIVILITILLSGCLYPDEQLSKNQVPNQDQLEAVQSAVEQYREQNGGLVPIRTKDSDTPIFQKYLLDFSKLKEANILTEIPGNAYENGGVYQYTLITPEDNPRVKLIDLRISEAIRSVNVKLDIYRDEHLYPPFKEEIADGIYTIDYEKLGLDATPTVISPYSKENLPIIMDTDGKLYVDYRIDLNQALQEEEHNYEPGDDIRYVLADNTPFVPVYSLPYTVEKGEPVFLQENK</sequence>
<dbReference type="RefSeq" id="WP_050352952.1">
    <property type="nucleotide sequence ID" value="NZ_BOSN01000001.1"/>
</dbReference>
<evidence type="ECO:0000313" key="1">
    <source>
        <dbReference type="EMBL" id="KNE20377.1"/>
    </source>
</evidence>
<keyword evidence="2" id="KW-1185">Reference proteome</keyword>
<dbReference type="GeneID" id="66870462"/>
<dbReference type="OrthoDB" id="2449131at2"/>
<protein>
    <recommendedName>
        <fullName evidence="3">ABC transporter periplasmic binding protein yphF</fullName>
    </recommendedName>
</protein>
<evidence type="ECO:0000313" key="2">
    <source>
        <dbReference type="Proteomes" id="UP000036780"/>
    </source>
</evidence>
<name>A0A0L0QP67_VIRPA</name>
<gene>
    <name evidence="1" type="ORF">AFK71_18560</name>
</gene>
<dbReference type="AlphaFoldDB" id="A0A0L0QP67"/>